<evidence type="ECO:0000259" key="1">
    <source>
        <dbReference type="Pfam" id="PF14214"/>
    </source>
</evidence>
<reference evidence="4" key="3">
    <citation type="submission" date="2025-04" db="UniProtKB">
        <authorList>
            <consortium name="RefSeq"/>
        </authorList>
    </citation>
    <scope>IDENTIFICATION</scope>
    <source>
        <strain evidence="4">CBS 781.70</strain>
    </source>
</reference>
<proteinExistence type="predicted"/>
<dbReference type="Pfam" id="PF14214">
    <property type="entry name" value="Helitron_like_N"/>
    <property type="match status" value="1"/>
</dbReference>
<dbReference type="GeneID" id="54422644"/>
<dbReference type="OrthoDB" id="3928844at2759"/>
<dbReference type="EMBL" id="ML975207">
    <property type="protein sequence ID" value="KAF1807872.1"/>
    <property type="molecule type" value="Genomic_DNA"/>
</dbReference>
<organism evidence="2">
    <name type="scientific">Eremomyces bilateralis CBS 781.70</name>
    <dbReference type="NCBI Taxonomy" id="1392243"/>
    <lineage>
        <taxon>Eukaryota</taxon>
        <taxon>Fungi</taxon>
        <taxon>Dikarya</taxon>
        <taxon>Ascomycota</taxon>
        <taxon>Pezizomycotina</taxon>
        <taxon>Dothideomycetes</taxon>
        <taxon>Dothideomycetes incertae sedis</taxon>
        <taxon>Eremomycetales</taxon>
        <taxon>Eremomycetaceae</taxon>
        <taxon>Eremomyces</taxon>
    </lineage>
</organism>
<dbReference type="InterPro" id="IPR025476">
    <property type="entry name" value="Helitron_helicase-like"/>
</dbReference>
<keyword evidence="3" id="KW-1185">Reference proteome</keyword>
<dbReference type="RefSeq" id="XP_033529503.1">
    <property type="nucleotide sequence ID" value="XM_033682074.1"/>
</dbReference>
<evidence type="ECO:0000313" key="2">
    <source>
        <dbReference type="EMBL" id="KAF1807872.1"/>
    </source>
</evidence>
<protein>
    <recommendedName>
        <fullName evidence="1">Helitron helicase-like domain-containing protein</fullName>
    </recommendedName>
</protein>
<evidence type="ECO:0000313" key="4">
    <source>
        <dbReference type="RefSeq" id="XP_033529503.1"/>
    </source>
</evidence>
<dbReference type="AlphaFoldDB" id="A0A6G1FQE1"/>
<sequence length="572" mass="65854">MASVARKDFPAVERIVRSLNAERLERAKGELEVSRTTSDEDVNRLLRSLSLYGYRQPMSRESRLSMRRKIQSLIIRDGIPAIWFTLNPNDITNPIKLRLAAYRTRDPEVAEAFLTSLDLAYKRARLAISDPLREDSVFGRINRYFGAVETNERGSLHVYGLLWLQGNMQLSSISQDDNEEDREAYRERVAQYIDSVFTEDLDYEAFSAVRAERSVTSDISPLLANREQFAAAFKEEANLCAGATQIHTHSPTCVKYSINGQTRRNQDLCRFKAPWKLVERTAFTEEGVLQIRRTHSMVNRWNKAIAVGLRHNHDISFIGTQCKTMALVFYLTNYATKVEDPVSKRVAAAAELISAHNGATAERQEGATDGPITGNGSENQTRQFLMRIANRIFTERPLSQVEVVSNLLGYPREFTSNDAWSFVNVSSLYWQIFRRWPHLQRESGIDSRDEVVKETVFLHEAGVRISLVQAYPFRGRVFQELCLYDYMSVVKLKRKGKGVGTWGEIPLDHAWSPSRSWVQVLRKSGEHAMVCFDGYLSRNLTEESEDYYKRYVQPRSRHDRTRLYIYVRDKTQ</sequence>
<accession>A0A6G1FQE1</accession>
<dbReference type="Proteomes" id="UP000504638">
    <property type="component" value="Unplaced"/>
</dbReference>
<reference evidence="2 4" key="1">
    <citation type="submission" date="2020-01" db="EMBL/GenBank/DDBJ databases">
        <authorList>
            <consortium name="DOE Joint Genome Institute"/>
            <person name="Haridas S."/>
            <person name="Albert R."/>
            <person name="Binder M."/>
            <person name="Bloem J."/>
            <person name="Labutti K."/>
            <person name="Salamov A."/>
            <person name="Andreopoulos B."/>
            <person name="Baker S.E."/>
            <person name="Barry K."/>
            <person name="Bills G."/>
            <person name="Bluhm B.H."/>
            <person name="Cannon C."/>
            <person name="Castanera R."/>
            <person name="Culley D.E."/>
            <person name="Daum C."/>
            <person name="Ezra D."/>
            <person name="Gonzalez J.B."/>
            <person name="Henrissat B."/>
            <person name="Kuo A."/>
            <person name="Liang C."/>
            <person name="Lipzen A."/>
            <person name="Lutzoni F."/>
            <person name="Magnuson J."/>
            <person name="Mondo S."/>
            <person name="Nolan M."/>
            <person name="Ohm R."/>
            <person name="Pangilinan J."/>
            <person name="Park H.-J."/>
            <person name="Ramirez L."/>
            <person name="Alfaro M."/>
            <person name="Sun H."/>
            <person name="Tritt A."/>
            <person name="Yoshinaga Y."/>
            <person name="Zwiers L.-H."/>
            <person name="Turgeon B.G."/>
            <person name="Goodwin S.B."/>
            <person name="Spatafora J.W."/>
            <person name="Crous P.W."/>
            <person name="Grigoriev I.V."/>
        </authorList>
    </citation>
    <scope>NUCLEOTIDE SEQUENCE</scope>
    <source>
        <strain evidence="2 4">CBS 781.70</strain>
    </source>
</reference>
<evidence type="ECO:0000313" key="3">
    <source>
        <dbReference type="Proteomes" id="UP000504638"/>
    </source>
</evidence>
<reference evidence="4" key="2">
    <citation type="submission" date="2020-04" db="EMBL/GenBank/DDBJ databases">
        <authorList>
            <consortium name="NCBI Genome Project"/>
        </authorList>
    </citation>
    <scope>NUCLEOTIDE SEQUENCE</scope>
    <source>
        <strain evidence="4">CBS 781.70</strain>
    </source>
</reference>
<name>A0A6G1FQE1_9PEZI</name>
<gene>
    <name evidence="2 4" type="ORF">P152DRAFT_485905</name>
</gene>
<feature type="domain" description="Helitron helicase-like" evidence="1">
    <location>
        <begin position="7"/>
        <end position="162"/>
    </location>
</feature>